<keyword evidence="3" id="KW-1185">Reference proteome</keyword>
<accession>A0A9P4J7H6</accession>
<sequence>MSDNQQSSGTSNSPPRRSSFAGQALAEIFGVSRARSSYDNPNTNQSNPVNQYPGSVASAAAQAQRRRMSVTGASQPIAFNGKRSDSVSSANSNYIDEQAVEDGEPISQSSPTTPFARRMSFGARALRDVRAGSGPATAAPTSSNGRSSYAESGVSAGDGVKKTTPPSIKGRETGYNWADSFRNRAERRSSIASSPGGSPNPMHNRAKSVATMQPATRKEVPQPNVPDHFQERILKGDFYMD</sequence>
<protein>
    <submittedName>
        <fullName evidence="2">Uncharacterized protein</fullName>
    </submittedName>
</protein>
<feature type="compositionally biased region" description="Polar residues" evidence="1">
    <location>
        <begin position="1"/>
        <end position="16"/>
    </location>
</feature>
<dbReference type="AlphaFoldDB" id="A0A9P4J7H6"/>
<dbReference type="Proteomes" id="UP000799439">
    <property type="component" value="Unassembled WGS sequence"/>
</dbReference>
<name>A0A9P4J7H6_9PEZI</name>
<organism evidence="2 3">
    <name type="scientific">Myriangium duriaei CBS 260.36</name>
    <dbReference type="NCBI Taxonomy" id="1168546"/>
    <lineage>
        <taxon>Eukaryota</taxon>
        <taxon>Fungi</taxon>
        <taxon>Dikarya</taxon>
        <taxon>Ascomycota</taxon>
        <taxon>Pezizomycotina</taxon>
        <taxon>Dothideomycetes</taxon>
        <taxon>Dothideomycetidae</taxon>
        <taxon>Myriangiales</taxon>
        <taxon>Myriangiaceae</taxon>
        <taxon>Myriangium</taxon>
    </lineage>
</organism>
<gene>
    <name evidence="2" type="ORF">K461DRAFT_289165</name>
</gene>
<dbReference type="EMBL" id="ML996081">
    <property type="protein sequence ID" value="KAF2156787.1"/>
    <property type="molecule type" value="Genomic_DNA"/>
</dbReference>
<feature type="compositionally biased region" description="Polar residues" evidence="1">
    <location>
        <begin position="139"/>
        <end position="150"/>
    </location>
</feature>
<evidence type="ECO:0000313" key="2">
    <source>
        <dbReference type="EMBL" id="KAF2156787.1"/>
    </source>
</evidence>
<feature type="region of interest" description="Disordered" evidence="1">
    <location>
        <begin position="131"/>
        <end position="241"/>
    </location>
</feature>
<evidence type="ECO:0000256" key="1">
    <source>
        <dbReference type="SAM" id="MobiDB-lite"/>
    </source>
</evidence>
<feature type="compositionally biased region" description="Polar residues" evidence="1">
    <location>
        <begin position="34"/>
        <end position="53"/>
    </location>
</feature>
<feature type="region of interest" description="Disordered" evidence="1">
    <location>
        <begin position="97"/>
        <end position="116"/>
    </location>
</feature>
<comment type="caution">
    <text evidence="2">The sequence shown here is derived from an EMBL/GenBank/DDBJ whole genome shotgun (WGS) entry which is preliminary data.</text>
</comment>
<reference evidence="2" key="1">
    <citation type="journal article" date="2020" name="Stud. Mycol.">
        <title>101 Dothideomycetes genomes: a test case for predicting lifestyles and emergence of pathogens.</title>
        <authorList>
            <person name="Haridas S."/>
            <person name="Albert R."/>
            <person name="Binder M."/>
            <person name="Bloem J."/>
            <person name="Labutti K."/>
            <person name="Salamov A."/>
            <person name="Andreopoulos B."/>
            <person name="Baker S."/>
            <person name="Barry K."/>
            <person name="Bills G."/>
            <person name="Bluhm B."/>
            <person name="Cannon C."/>
            <person name="Castanera R."/>
            <person name="Culley D."/>
            <person name="Daum C."/>
            <person name="Ezra D."/>
            <person name="Gonzalez J."/>
            <person name="Henrissat B."/>
            <person name="Kuo A."/>
            <person name="Liang C."/>
            <person name="Lipzen A."/>
            <person name="Lutzoni F."/>
            <person name="Magnuson J."/>
            <person name="Mondo S."/>
            <person name="Nolan M."/>
            <person name="Ohm R."/>
            <person name="Pangilinan J."/>
            <person name="Park H.-J."/>
            <person name="Ramirez L."/>
            <person name="Alfaro M."/>
            <person name="Sun H."/>
            <person name="Tritt A."/>
            <person name="Yoshinaga Y."/>
            <person name="Zwiers L.-H."/>
            <person name="Turgeon B."/>
            <person name="Goodwin S."/>
            <person name="Spatafora J."/>
            <person name="Crous P."/>
            <person name="Grigoriev I."/>
        </authorList>
    </citation>
    <scope>NUCLEOTIDE SEQUENCE</scope>
    <source>
        <strain evidence="2">CBS 260.36</strain>
    </source>
</reference>
<proteinExistence type="predicted"/>
<evidence type="ECO:0000313" key="3">
    <source>
        <dbReference type="Proteomes" id="UP000799439"/>
    </source>
</evidence>
<feature type="region of interest" description="Disordered" evidence="1">
    <location>
        <begin position="1"/>
        <end position="90"/>
    </location>
</feature>
<dbReference type="OrthoDB" id="5384020at2759"/>